<reference evidence="12" key="10">
    <citation type="submission" date="2020-09" db="EMBL/GenBank/DDBJ databases">
        <title>Emerging polyconal dissemination of OXA-244-producing E. coli in France.</title>
        <authorList>
            <person name="Emeraud C."/>
            <person name="Girlich D."/>
            <person name="Bonnin R.A."/>
            <person name="Jousset A.B."/>
            <person name="Naas T."/>
            <person name="Dortet L."/>
        </authorList>
    </citation>
    <scope>NUCLEOTIDE SEQUENCE</scope>
    <source>
        <strain evidence="12">225E3</strain>
    </source>
</reference>
<reference evidence="11" key="8">
    <citation type="submission" date="2020-04" db="EMBL/GenBank/DDBJ databases">
        <authorList>
            <consortium name="NCBI Pathogen Detection Project"/>
        </authorList>
    </citation>
    <scope>NUCLEOTIDE SEQUENCE</scope>
    <source>
        <strain evidence="11">TW14994</strain>
    </source>
</reference>
<evidence type="ECO:0000313" key="19">
    <source>
        <dbReference type="EMBL" id="WLM97414.1"/>
    </source>
</evidence>
<dbReference type="EMBL" id="ABONVU020000001">
    <property type="protein sequence ID" value="EMJ5251865.1"/>
    <property type="molecule type" value="Genomic_DNA"/>
</dbReference>
<dbReference type="EMBL" id="JAAGYP010000005">
    <property type="protein sequence ID" value="NEN69658.1"/>
    <property type="molecule type" value="Genomic_DNA"/>
</dbReference>
<dbReference type="Proteomes" id="UP000271175">
    <property type="component" value="Unassembled WGS sequence"/>
</dbReference>
<evidence type="ECO:0000313" key="11">
    <source>
        <dbReference type="EMBL" id="HAI8958436.1"/>
    </source>
</evidence>
<reference evidence="17 21" key="5">
    <citation type="submission" date="2019-01" db="EMBL/GenBank/DDBJ databases">
        <title>Genomic analysis of febrile catheter-associated UTI E. coli isolates.</title>
        <authorList>
            <person name="Potter R."/>
            <person name="Zou Z."/>
            <person name="Henderson J."/>
            <person name="Dantas G."/>
        </authorList>
    </citation>
    <scope>NUCLEOTIDE SEQUENCE [LARGE SCALE GENOMIC DNA]</scope>
    <source>
        <strain evidence="17 21">29_CAASB</strain>
    </source>
</reference>
<dbReference type="Proteomes" id="UP000306700">
    <property type="component" value="Unassembled WGS sequence"/>
</dbReference>
<dbReference type="EMBL" id="JAUKXU010000014">
    <property type="protein sequence ID" value="MDO2575625.1"/>
    <property type="molecule type" value="Genomic_DNA"/>
</dbReference>
<evidence type="ECO:0000313" key="30">
    <source>
        <dbReference type="Proteomes" id="UP000537181"/>
    </source>
</evidence>
<evidence type="ECO:0000313" key="27">
    <source>
        <dbReference type="Proteomes" id="UP000528199"/>
    </source>
</evidence>
<gene>
    <name evidence="9" type="ORF">BCB93_002826</name>
    <name evidence="8" type="ORF">BG944_002747</name>
    <name evidence="4" type="ORF">BKL28_003017</name>
    <name evidence="5" type="ORF">BKL28_005464</name>
    <name evidence="2" type="ORF">C1Q91_000350</name>
    <name evidence="1" type="ORF">C2R31_000182</name>
    <name evidence="18" type="ORF">C9160_25165</name>
    <name evidence="14" type="ORF">D9E49_01415</name>
    <name evidence="3" type="ORF">E5H86_23640</name>
    <name evidence="17" type="ORF">EPS76_16540</name>
    <name evidence="15" type="ORF">G3W53_05580</name>
    <name evidence="6" type="ORF">GAJ12_04670</name>
    <name evidence="7" type="ORF">GNW61_20095</name>
    <name evidence="11" type="ORF">HKA49_002596</name>
    <name evidence="16" type="ORF">HVV39_03730</name>
    <name evidence="12" type="ORF">IH772_16770</name>
    <name evidence="19" type="ORF">OGM49_07980</name>
    <name evidence="13" type="ORF">Q2V20_15960</name>
    <name evidence="10" type="ORF">R8O40_000004</name>
</gene>
<dbReference type="AlphaFoldDB" id="A0A066T2S2"/>
<evidence type="ECO:0000313" key="13">
    <source>
        <dbReference type="EMBL" id="MDO2575625.1"/>
    </source>
</evidence>
<reference evidence="2 26" key="2">
    <citation type="submission" date="2018-08" db="EMBL/GenBank/DDBJ databases">
        <authorList>
            <consortium name="GenomeTrakr network: Whole genome sequencing for foodborne pathogen traceback"/>
        </authorList>
    </citation>
    <scope>NUCLEOTIDE SEQUENCE [LARGE SCALE GENOMIC DNA]</scope>
    <source>
        <strain evidence="2 26">AZ-TG102963</strain>
        <strain evidence="9">CFSAN046653</strain>
        <strain evidence="7 28">PSU-2072</strain>
    </source>
</reference>
<dbReference type="Proteomes" id="UP001285616">
    <property type="component" value="Unassembled WGS sequence"/>
</dbReference>
<dbReference type="Proteomes" id="UP000521994">
    <property type="component" value="Unassembled WGS sequence"/>
</dbReference>
<evidence type="ECO:0000313" key="12">
    <source>
        <dbReference type="EMBL" id="MBE0978933.1"/>
    </source>
</evidence>
<dbReference type="Proteomes" id="UP000842385">
    <property type="component" value="Unassembled WGS sequence"/>
</dbReference>
<evidence type="ECO:0000313" key="5">
    <source>
        <dbReference type="EMBL" id="EFH0046508.1"/>
    </source>
</evidence>
<dbReference type="Pfam" id="PF06528">
    <property type="entry name" value="Phage_P2_GpE"/>
    <property type="match status" value="1"/>
</dbReference>
<dbReference type="RefSeq" id="WP_000333503.1">
    <property type="nucleotide sequence ID" value="NZ_AP018395.1"/>
</dbReference>
<evidence type="ECO:0000313" key="14">
    <source>
        <dbReference type="EMBL" id="MIB59104.1"/>
    </source>
</evidence>
<evidence type="ECO:0000313" key="21">
    <source>
        <dbReference type="Proteomes" id="UP000288730"/>
    </source>
</evidence>
<evidence type="ECO:0000313" key="3">
    <source>
        <dbReference type="EMBL" id="EFC2248740.1"/>
    </source>
</evidence>
<dbReference type="EMBL" id="AASCJS010000001">
    <property type="protein sequence ID" value="EFA9844039.1"/>
    <property type="molecule type" value="Genomic_DNA"/>
</dbReference>
<dbReference type="Proteomes" id="UP000514533">
    <property type="component" value="Chromosome"/>
</dbReference>
<evidence type="ECO:0000313" key="31">
    <source>
        <dbReference type="Proteomes" id="UP000567387"/>
    </source>
</evidence>
<evidence type="ECO:0000313" key="16">
    <source>
        <dbReference type="EMBL" id="QMS37184.1"/>
    </source>
</evidence>
<evidence type="ECO:0000313" key="1">
    <source>
        <dbReference type="EMBL" id="EFA8782412.1"/>
    </source>
</evidence>
<dbReference type="EMBL" id="AASZRA010000013">
    <property type="protein sequence ID" value="EFI6953175.1"/>
    <property type="molecule type" value="Genomic_DNA"/>
</dbReference>
<evidence type="ECO:0000313" key="18">
    <source>
        <dbReference type="EMBL" id="TJH15948.1"/>
    </source>
</evidence>
<evidence type="ECO:0000313" key="9">
    <source>
        <dbReference type="EMBL" id="EFI6953175.1"/>
    </source>
</evidence>
<dbReference type="Proteomes" id="UP001173661">
    <property type="component" value="Unassembled WGS sequence"/>
</dbReference>
<dbReference type="EMBL" id="AASCBU010000001">
    <property type="protein sequence ID" value="EFA8782412.1"/>
    <property type="molecule type" value="Genomic_DNA"/>
</dbReference>
<evidence type="ECO:0000313" key="2">
    <source>
        <dbReference type="EMBL" id="EFA9844039.1"/>
    </source>
</evidence>
<evidence type="ECO:0000313" key="10">
    <source>
        <dbReference type="EMBL" id="EMJ5251865.1"/>
    </source>
</evidence>
<organism evidence="5 27">
    <name type="scientific">Escherichia coli</name>
    <dbReference type="NCBI Taxonomy" id="562"/>
    <lineage>
        <taxon>Bacteria</taxon>
        <taxon>Pseudomonadati</taxon>
        <taxon>Pseudomonadota</taxon>
        <taxon>Gammaproteobacteria</taxon>
        <taxon>Enterobacterales</taxon>
        <taxon>Enterobacteriaceae</taxon>
        <taxon>Escherichia</taxon>
    </lineage>
</organism>
<reference evidence="13" key="12">
    <citation type="submission" date="2023-07" db="EMBL/GenBank/DDBJ databases">
        <title>High risk of intestinal colonization with ESBL-producing Escherichia coli among soldiers of military contingents in specific geographic regions.</title>
        <authorList>
            <person name="Literacka E."/>
        </authorList>
    </citation>
    <scope>NUCLEOTIDE SEQUENCE</scope>
    <source>
        <strain evidence="13">66</strain>
    </source>
</reference>
<reference evidence="18 22" key="4">
    <citation type="submission" date="2018-12" db="EMBL/GenBank/DDBJ databases">
        <title>Food and Water Safety Consortium.</title>
        <authorList>
            <person name="Tyson S."/>
            <person name="Peterson C.-L."/>
            <person name="Olson A."/>
            <person name="Tyler S."/>
            <person name="Cabral J."/>
            <person name="Lynch T."/>
            <person name="Knox N."/>
            <person name="Van Domselaar G."/>
            <person name="Graham M."/>
        </authorList>
    </citation>
    <scope>NUCLEOTIDE SEQUENCE [LARGE SCALE GENOMIC DNA]</scope>
    <source>
        <strain evidence="18 22">FWSEC0384</strain>
    </source>
</reference>
<dbReference type="EMBL" id="AASUOH010000019">
    <property type="protein sequence ID" value="EFH0044216.1"/>
    <property type="molecule type" value="Genomic_DNA"/>
</dbReference>
<dbReference type="Proteomes" id="UP000530628">
    <property type="component" value="Unassembled WGS sequence"/>
</dbReference>
<protein>
    <submittedName>
        <fullName evidence="5">GpE family phage tail protein</fullName>
    </submittedName>
</protein>
<evidence type="ECO:0000313" key="29">
    <source>
        <dbReference type="Proteomes" id="UP000531916"/>
    </source>
</evidence>
<dbReference type="EMBL" id="JACZOI010000046">
    <property type="protein sequence ID" value="MBE0978933.1"/>
    <property type="molecule type" value="Genomic_DNA"/>
</dbReference>
<evidence type="ECO:0000313" key="23">
    <source>
        <dbReference type="Proteomes" id="UP000471360"/>
    </source>
</evidence>
<reference evidence="3 29" key="6">
    <citation type="submission" date="2019-04" db="EMBL/GenBank/DDBJ databases">
        <authorList>
            <consortium name="NARMS: The National Antimicrobial Resistance Monitoring System"/>
        </authorList>
    </citation>
    <scope>NUCLEOTIDE SEQUENCE [LARGE SCALE GENOMIC DNA]</scope>
    <source>
        <strain evidence="14 20">CVM N17EC0276</strain>
        <strain evidence="6 30">CVM N19EC0596</strain>
        <strain evidence="3 29">FSIS11919500</strain>
    </source>
</reference>
<dbReference type="EMBL" id="RRNI01000053">
    <property type="protein sequence ID" value="TJH15948.1"/>
    <property type="molecule type" value="Genomic_DNA"/>
</dbReference>
<dbReference type="EMBL" id="CP107128">
    <property type="protein sequence ID" value="WLM97414.1"/>
    <property type="molecule type" value="Genomic_DNA"/>
</dbReference>
<dbReference type="Proteomes" id="UP000288730">
    <property type="component" value="Unassembled WGS sequence"/>
</dbReference>
<evidence type="ECO:0000313" key="20">
    <source>
        <dbReference type="Proteomes" id="UP000271175"/>
    </source>
</evidence>
<dbReference type="Proteomes" id="UP000471360">
    <property type="component" value="Unassembled WGS sequence"/>
</dbReference>
<dbReference type="Proteomes" id="UP000523388">
    <property type="component" value="Unassembled WGS sequence"/>
</dbReference>
<reference evidence="15 23" key="7">
    <citation type="submission" date="2020-02" db="EMBL/GenBank/DDBJ databases">
        <authorList>
            <person name="Subbiah M."/>
            <person name="Call D."/>
        </authorList>
    </citation>
    <scope>NUCLEOTIDE SEQUENCE [LARGE SCALE GENOMIC DNA]</scope>
    <source>
        <strain evidence="15 23">8375wB1</strain>
    </source>
</reference>
<dbReference type="EMBL" id="CP055981">
    <property type="protein sequence ID" value="QMS37184.1"/>
    <property type="molecule type" value="Genomic_DNA"/>
</dbReference>
<reference evidence="10" key="13">
    <citation type="submission" date="2024-02" db="EMBL/GenBank/DDBJ databases">
        <authorList>
            <consortium name="Clinical and Environmental Microbiology Branch: Whole genome sequencing antimicrobial resistance pathogens in the healthcare setting"/>
        </authorList>
    </citation>
    <scope>NUCLEOTIDE SEQUENCE</scope>
    <source>
        <strain evidence="10">1924188</strain>
    </source>
</reference>
<dbReference type="Proteomes" id="UP000531916">
    <property type="component" value="Unassembled WGS sequence"/>
</dbReference>
<dbReference type="EMBL" id="AASEPP010000056">
    <property type="protein sequence ID" value="EFC2248740.1"/>
    <property type="molecule type" value="Genomic_DNA"/>
</dbReference>
<evidence type="ECO:0000313" key="6">
    <source>
        <dbReference type="EMBL" id="EFH6164334.1"/>
    </source>
</evidence>
<evidence type="ECO:0000313" key="32">
    <source>
        <dbReference type="Proteomes" id="UP000842385"/>
    </source>
</evidence>
<accession>A0A066T2S2</accession>
<evidence type="ECO:0000313" key="26">
    <source>
        <dbReference type="Proteomes" id="UP000523388"/>
    </source>
</evidence>
<dbReference type="EMBL" id="ROAL01000001">
    <property type="protein sequence ID" value="MIB59104.1"/>
    <property type="molecule type" value="Genomic_DNA"/>
</dbReference>
<dbReference type="Proteomes" id="UP000640866">
    <property type="component" value="Unassembled WGS sequence"/>
</dbReference>
<dbReference type="EMBL" id="AASWKX010000003">
    <property type="protein sequence ID" value="EFH6164334.1"/>
    <property type="molecule type" value="Genomic_DNA"/>
</dbReference>
<reference evidence="16 24" key="9">
    <citation type="submission" date="2020-06" db="EMBL/GenBank/DDBJ databases">
        <title>REHAB project genomes.</title>
        <authorList>
            <person name="Shaw L.P."/>
        </authorList>
    </citation>
    <scope>NUCLEOTIDE SEQUENCE [LARGE SCALE GENOMIC DNA]</scope>
    <source>
        <strain evidence="16 24">RHB01-C20</strain>
    </source>
</reference>
<reference evidence="19" key="11">
    <citation type="journal article" date="2023" name="Microorganisms">
        <title>Comparative Genomic Analysis of ST131 Subclade C2 of ESBL-Producing E. coli Isolates from Patients with Recurrent and Sporadic Urinary Tract Infections.</title>
        <authorList>
            <person name="Jaen-Luchoro D."/>
            <person name="Kahnamouei A."/>
            <person name="Yazdanshenas S."/>
            <person name="Lindblom A."/>
            <person name="Samuelsson E."/>
            <person name="Ahren C."/>
            <person name="Karami N."/>
        </authorList>
    </citation>
    <scope>NUCLEOTIDE SEQUENCE</scope>
    <source>
        <strain evidence="19">S7</strain>
    </source>
</reference>
<dbReference type="Proteomes" id="UP000775646">
    <property type="component" value="Unassembled WGS sequence"/>
</dbReference>
<dbReference type="EMBL" id="SCJN01000137">
    <property type="protein sequence ID" value="RXD15021.1"/>
    <property type="molecule type" value="Genomic_DNA"/>
</dbReference>
<evidence type="ECO:0000313" key="25">
    <source>
        <dbReference type="Proteomes" id="UP000521994"/>
    </source>
</evidence>
<dbReference type="InterPro" id="IPR009493">
    <property type="entry name" value="P2_GpE"/>
</dbReference>
<evidence type="ECO:0000313" key="17">
    <source>
        <dbReference type="EMBL" id="RXD15021.1"/>
    </source>
</evidence>
<sequence length="51" mass="5743">MCFEHIEDLVADIAAIFNWSPAEIFMMTPGEVVSWRERAALRSGNADNEDS</sequence>
<dbReference type="EMBL" id="AASXRC010000013">
    <property type="protein sequence ID" value="EFI0213573.1"/>
    <property type="molecule type" value="Genomic_DNA"/>
</dbReference>
<dbReference type="EMBL" id="AASUOH010000158">
    <property type="protein sequence ID" value="EFH0046508.1"/>
    <property type="molecule type" value="Genomic_DNA"/>
</dbReference>
<evidence type="ECO:0000313" key="4">
    <source>
        <dbReference type="EMBL" id="EFH0044216.1"/>
    </source>
</evidence>
<evidence type="ECO:0000313" key="24">
    <source>
        <dbReference type="Proteomes" id="UP000514533"/>
    </source>
</evidence>
<evidence type="ECO:0000313" key="28">
    <source>
        <dbReference type="Proteomes" id="UP000530628"/>
    </source>
</evidence>
<dbReference type="Proteomes" id="UP001180189">
    <property type="component" value="Chromosome"/>
</dbReference>
<reference evidence="11 32" key="1">
    <citation type="journal article" date="2018" name="Genome Biol.">
        <title>SKESA: strategic k-mer extension for scrupulous assemblies.</title>
        <authorList>
            <person name="Souvorov A."/>
            <person name="Agarwala R."/>
            <person name="Lipman D.J."/>
        </authorList>
    </citation>
    <scope>NUCLEOTIDE SEQUENCE [LARGE SCALE GENOMIC DNA]</scope>
    <source>
        <strain evidence="11 32">TW14994</strain>
    </source>
</reference>
<dbReference type="GeneID" id="83572552"/>
<dbReference type="Proteomes" id="UP000537181">
    <property type="component" value="Unassembled WGS sequence"/>
</dbReference>
<dbReference type="EMBL" id="DABFUC010000011">
    <property type="protein sequence ID" value="HAI8958436.1"/>
    <property type="molecule type" value="Genomic_DNA"/>
</dbReference>
<dbReference type="Proteomes" id="UP000528199">
    <property type="component" value="Unassembled WGS sequence"/>
</dbReference>
<name>A0A066T2S2_ECOLX</name>
<dbReference type="EMBL" id="AASWOY010000061">
    <property type="protein sequence ID" value="EFH6651025.1"/>
    <property type="molecule type" value="Genomic_DNA"/>
</dbReference>
<proteinExistence type="predicted"/>
<evidence type="ECO:0000313" key="8">
    <source>
        <dbReference type="EMBL" id="EFI0213573.1"/>
    </source>
</evidence>
<reference evidence="27 31" key="3">
    <citation type="submission" date="2018-08" db="EMBL/GenBank/DDBJ databases">
        <authorList>
            <consortium name="PulseNet: The National Subtyping Network for Foodborne Disease Surveillance"/>
            <person name="Tarr C.L."/>
            <person name="Trees E."/>
            <person name="Katz L.S."/>
            <person name="Carleton-Romer H.A."/>
            <person name="Stroika S."/>
            <person name="Kucerova Z."/>
            <person name="Roache K.F."/>
            <person name="Sabol A.L."/>
            <person name="Besser J."/>
            <person name="Gerner-Smidt P."/>
        </authorList>
    </citation>
    <scope>NUCLEOTIDE SEQUENCE [LARGE SCALE GENOMIC DNA]</scope>
    <source>
        <strain evidence="8 25">2014C-3796</strain>
        <strain evidence="5 27">PNUSAE004760</strain>
        <strain evidence="1 31">PNUSAE011918</strain>
    </source>
</reference>
<dbReference type="Proteomes" id="UP000567387">
    <property type="component" value="Unassembled WGS sequence"/>
</dbReference>
<evidence type="ECO:0000313" key="22">
    <source>
        <dbReference type="Proteomes" id="UP000306700"/>
    </source>
</evidence>
<evidence type="ECO:0000313" key="15">
    <source>
        <dbReference type="EMBL" id="NEN69658.1"/>
    </source>
</evidence>
<evidence type="ECO:0000313" key="7">
    <source>
        <dbReference type="EMBL" id="EFH6651025.1"/>
    </source>
</evidence>